<reference evidence="1" key="1">
    <citation type="journal article" date="2013" name="Genetics">
        <title>The draft genome and transcriptome of Panagrellus redivivus are shaped by the harsh demands of a free-living lifestyle.</title>
        <authorList>
            <person name="Srinivasan J."/>
            <person name="Dillman A.R."/>
            <person name="Macchietto M.G."/>
            <person name="Heikkinen L."/>
            <person name="Lakso M."/>
            <person name="Fracchia K.M."/>
            <person name="Antoshechkin I."/>
            <person name="Mortazavi A."/>
            <person name="Wong G."/>
            <person name="Sternberg P.W."/>
        </authorList>
    </citation>
    <scope>NUCLEOTIDE SEQUENCE [LARGE SCALE GENOMIC DNA]</scope>
    <source>
        <strain evidence="1">MT8872</strain>
    </source>
</reference>
<evidence type="ECO:0000313" key="2">
    <source>
        <dbReference type="WBParaSite" id="Pan_g14413.t1"/>
    </source>
</evidence>
<dbReference type="WBParaSite" id="Pan_g14413.t1">
    <property type="protein sequence ID" value="Pan_g14413.t1"/>
    <property type="gene ID" value="Pan_g14413"/>
</dbReference>
<protein>
    <submittedName>
        <fullName evidence="2">Uncharacterized protein</fullName>
    </submittedName>
</protein>
<keyword evidence="1" id="KW-1185">Reference proteome</keyword>
<dbReference type="Proteomes" id="UP000492821">
    <property type="component" value="Unassembled WGS sequence"/>
</dbReference>
<accession>A0A7E4UYL8</accession>
<name>A0A7E4UYL8_PANRE</name>
<dbReference type="AlphaFoldDB" id="A0A7E4UYL8"/>
<organism evidence="1 2">
    <name type="scientific">Panagrellus redivivus</name>
    <name type="common">Microworm</name>
    <dbReference type="NCBI Taxonomy" id="6233"/>
    <lineage>
        <taxon>Eukaryota</taxon>
        <taxon>Metazoa</taxon>
        <taxon>Ecdysozoa</taxon>
        <taxon>Nematoda</taxon>
        <taxon>Chromadorea</taxon>
        <taxon>Rhabditida</taxon>
        <taxon>Tylenchina</taxon>
        <taxon>Panagrolaimomorpha</taxon>
        <taxon>Panagrolaimoidea</taxon>
        <taxon>Panagrolaimidae</taxon>
        <taxon>Panagrellus</taxon>
    </lineage>
</organism>
<sequence length="74" mass="8004">MLIVQDGGDLSTALALPRLGPLSACRLTALERLNHPATTASIHSGSLDLWAMFPKLWTILIAVTMDSSTTRNDR</sequence>
<reference evidence="2" key="2">
    <citation type="submission" date="2020-10" db="UniProtKB">
        <authorList>
            <consortium name="WormBaseParasite"/>
        </authorList>
    </citation>
    <scope>IDENTIFICATION</scope>
</reference>
<evidence type="ECO:0000313" key="1">
    <source>
        <dbReference type="Proteomes" id="UP000492821"/>
    </source>
</evidence>
<proteinExistence type="predicted"/>